<evidence type="ECO:0000256" key="1">
    <source>
        <dbReference type="SAM" id="MobiDB-lite"/>
    </source>
</evidence>
<evidence type="ECO:0000313" key="2">
    <source>
        <dbReference type="EMBL" id="CUS32137.1"/>
    </source>
</evidence>
<dbReference type="Proteomes" id="UP000199032">
    <property type="component" value="Unassembled WGS sequence"/>
</dbReference>
<sequence length="55" mass="6208">MGKKNGAKRHSGTSEKEGRALERDKVQPKARGQNKRQNTISSHMRQLPCLDSPTY</sequence>
<dbReference type="AlphaFoldDB" id="A0A0S4L5R5"/>
<name>A0A0S4L5R5_9BACT</name>
<protein>
    <submittedName>
        <fullName evidence="2">Uncharacterized protein</fullName>
    </submittedName>
</protein>
<evidence type="ECO:0000313" key="3">
    <source>
        <dbReference type="Proteomes" id="UP000199032"/>
    </source>
</evidence>
<dbReference type="EMBL" id="CZQA01000001">
    <property type="protein sequence ID" value="CUS32137.1"/>
    <property type="molecule type" value="Genomic_DNA"/>
</dbReference>
<reference evidence="2 3" key="1">
    <citation type="submission" date="2015-10" db="EMBL/GenBank/DDBJ databases">
        <authorList>
            <person name="Gilbert D.G."/>
        </authorList>
    </citation>
    <scope>NUCLEOTIDE SEQUENCE [LARGE SCALE GENOMIC DNA]</scope>
    <source>
        <strain evidence="2">COMA1</strain>
    </source>
</reference>
<organism evidence="2 3">
    <name type="scientific">Candidatus Nitrospira nitrosa</name>
    <dbReference type="NCBI Taxonomy" id="1742972"/>
    <lineage>
        <taxon>Bacteria</taxon>
        <taxon>Pseudomonadati</taxon>
        <taxon>Nitrospirota</taxon>
        <taxon>Nitrospiria</taxon>
        <taxon>Nitrospirales</taxon>
        <taxon>Nitrospiraceae</taxon>
        <taxon>Nitrospira</taxon>
    </lineage>
</organism>
<keyword evidence="3" id="KW-1185">Reference proteome</keyword>
<gene>
    <name evidence="2" type="ORF">COMA1_10442</name>
</gene>
<accession>A0A0S4L5R5</accession>
<feature type="compositionally biased region" description="Basic and acidic residues" evidence="1">
    <location>
        <begin position="12"/>
        <end position="27"/>
    </location>
</feature>
<feature type="compositionally biased region" description="Basic residues" evidence="1">
    <location>
        <begin position="1"/>
        <end position="11"/>
    </location>
</feature>
<feature type="compositionally biased region" description="Polar residues" evidence="1">
    <location>
        <begin position="35"/>
        <end position="44"/>
    </location>
</feature>
<proteinExistence type="predicted"/>
<dbReference type="STRING" id="1742972.COMA1_10442"/>
<feature type="region of interest" description="Disordered" evidence="1">
    <location>
        <begin position="1"/>
        <end position="55"/>
    </location>
</feature>